<dbReference type="Proteomes" id="UP001461498">
    <property type="component" value="Unassembled WGS sequence"/>
</dbReference>
<keyword evidence="3" id="KW-1185">Reference proteome</keyword>
<feature type="compositionally biased region" description="Polar residues" evidence="1">
    <location>
        <begin position="7"/>
        <end position="19"/>
    </location>
</feature>
<reference evidence="2 3" key="1">
    <citation type="submission" date="2022-12" db="EMBL/GenBank/DDBJ databases">
        <title>Chromosome-level genome assembly of true bugs.</title>
        <authorList>
            <person name="Ma L."/>
            <person name="Li H."/>
        </authorList>
    </citation>
    <scope>NUCLEOTIDE SEQUENCE [LARGE SCALE GENOMIC DNA]</scope>
    <source>
        <strain evidence="2">Lab_2022b</strain>
    </source>
</reference>
<accession>A0AAW1DC45</accession>
<comment type="caution">
    <text evidence="2">The sequence shown here is derived from an EMBL/GenBank/DDBJ whole genome shotgun (WGS) entry which is preliminary data.</text>
</comment>
<protein>
    <submittedName>
        <fullName evidence="2">Uncharacterized protein</fullName>
    </submittedName>
</protein>
<dbReference type="AlphaFoldDB" id="A0AAW1DC45"/>
<feature type="compositionally biased region" description="Low complexity" evidence="1">
    <location>
        <begin position="156"/>
        <end position="169"/>
    </location>
</feature>
<proteinExistence type="predicted"/>
<feature type="compositionally biased region" description="Basic residues" evidence="1">
    <location>
        <begin position="181"/>
        <end position="190"/>
    </location>
</feature>
<feature type="region of interest" description="Disordered" evidence="1">
    <location>
        <begin position="1"/>
        <end position="28"/>
    </location>
</feature>
<dbReference type="EMBL" id="JAPXFL010000005">
    <property type="protein sequence ID" value="KAK9506577.1"/>
    <property type="molecule type" value="Genomic_DNA"/>
</dbReference>
<evidence type="ECO:0000313" key="3">
    <source>
        <dbReference type="Proteomes" id="UP001461498"/>
    </source>
</evidence>
<organism evidence="2 3">
    <name type="scientific">Rhynocoris fuscipes</name>
    <dbReference type="NCBI Taxonomy" id="488301"/>
    <lineage>
        <taxon>Eukaryota</taxon>
        <taxon>Metazoa</taxon>
        <taxon>Ecdysozoa</taxon>
        <taxon>Arthropoda</taxon>
        <taxon>Hexapoda</taxon>
        <taxon>Insecta</taxon>
        <taxon>Pterygota</taxon>
        <taxon>Neoptera</taxon>
        <taxon>Paraneoptera</taxon>
        <taxon>Hemiptera</taxon>
        <taxon>Heteroptera</taxon>
        <taxon>Panheteroptera</taxon>
        <taxon>Cimicomorpha</taxon>
        <taxon>Reduviidae</taxon>
        <taxon>Harpactorinae</taxon>
        <taxon>Harpactorini</taxon>
        <taxon>Rhynocoris</taxon>
    </lineage>
</organism>
<gene>
    <name evidence="2" type="ORF">O3M35_008480</name>
</gene>
<evidence type="ECO:0000256" key="1">
    <source>
        <dbReference type="SAM" id="MobiDB-lite"/>
    </source>
</evidence>
<feature type="region of interest" description="Disordered" evidence="1">
    <location>
        <begin position="131"/>
        <end position="190"/>
    </location>
</feature>
<evidence type="ECO:0000313" key="2">
    <source>
        <dbReference type="EMBL" id="KAK9506577.1"/>
    </source>
</evidence>
<name>A0AAW1DC45_9HEMI</name>
<sequence>MNKDNYKQLSSTDLPTESVNIEADKNQDKSEIHSNQSFLFMPSLFPGTKSSLFVIAKTSTMRKDPWMTIPDRLILNDILKEINLEMMSPLLLLSYPKIHDNNTKYYKQYTNNVRNLPRFFTPKSFVSKPYVTEGTSKRNRKTLSECPENESNANQSPTTVSTQTTPISPGRNCFTFPRNIPRIKKTQTDD</sequence>